<dbReference type="Proteomes" id="UP000291343">
    <property type="component" value="Unassembled WGS sequence"/>
</dbReference>
<feature type="region of interest" description="Disordered" evidence="1">
    <location>
        <begin position="71"/>
        <end position="157"/>
    </location>
</feature>
<gene>
    <name evidence="3" type="ORF">LSTR_LSTR001380</name>
</gene>
<organism evidence="3 4">
    <name type="scientific">Laodelphax striatellus</name>
    <name type="common">Small brown planthopper</name>
    <name type="synonym">Delphax striatella</name>
    <dbReference type="NCBI Taxonomy" id="195883"/>
    <lineage>
        <taxon>Eukaryota</taxon>
        <taxon>Metazoa</taxon>
        <taxon>Ecdysozoa</taxon>
        <taxon>Arthropoda</taxon>
        <taxon>Hexapoda</taxon>
        <taxon>Insecta</taxon>
        <taxon>Pterygota</taxon>
        <taxon>Neoptera</taxon>
        <taxon>Paraneoptera</taxon>
        <taxon>Hemiptera</taxon>
        <taxon>Auchenorrhyncha</taxon>
        <taxon>Fulgoroidea</taxon>
        <taxon>Delphacidae</taxon>
        <taxon>Criomorphinae</taxon>
        <taxon>Laodelphax</taxon>
    </lineage>
</organism>
<protein>
    <recommendedName>
        <fullName evidence="2">INO80 complex subunit E N-terminal domain-containing protein</fullName>
    </recommendedName>
</protein>
<dbReference type="GO" id="GO:0031011">
    <property type="term" value="C:Ino80 complex"/>
    <property type="evidence" value="ECO:0007669"/>
    <property type="project" value="InterPro"/>
</dbReference>
<dbReference type="PANTHER" id="PTHR21812:SF1">
    <property type="entry name" value="INO80 COMPLEX SUBUNIT E"/>
    <property type="match status" value="1"/>
</dbReference>
<sequence length="224" mass="25288">MVTNTEDDDDSQEETVNYKLQYRNLKRKLKFLIYENECFQETLRSTQRRLLKASRDRSFLLDRLFALEKVEASSSEGEETESSDDGEMLRSDAKRKKMDFGSNSYGPSPSSGSSSKSSVKKKKPSTPKAAKPQQSSSQSSQQIQAVSSSGIQDPHSIMIKEELDRTIEARHHYLDLESSKPTALHSEIFSNEPSLDSESNEICEMEASPSNLTDDCLNVDMMHE</sequence>
<evidence type="ECO:0000259" key="2">
    <source>
        <dbReference type="Pfam" id="PF24237"/>
    </source>
</evidence>
<evidence type="ECO:0000313" key="4">
    <source>
        <dbReference type="Proteomes" id="UP000291343"/>
    </source>
</evidence>
<dbReference type="STRING" id="195883.A0A482X9E5"/>
<evidence type="ECO:0000256" key="1">
    <source>
        <dbReference type="SAM" id="MobiDB-lite"/>
    </source>
</evidence>
<dbReference type="PANTHER" id="PTHR21812">
    <property type="entry name" value="INO80 COMPLEX SUBUNIT E"/>
    <property type="match status" value="1"/>
</dbReference>
<dbReference type="InterPro" id="IPR056515">
    <property type="entry name" value="INO80E_N"/>
</dbReference>
<dbReference type="AlphaFoldDB" id="A0A482X9E5"/>
<keyword evidence="4" id="KW-1185">Reference proteome</keyword>
<dbReference type="EMBL" id="QKKF02014716">
    <property type="protein sequence ID" value="RZF42585.1"/>
    <property type="molecule type" value="Genomic_DNA"/>
</dbReference>
<dbReference type="SMR" id="A0A482X9E5"/>
<dbReference type="Pfam" id="PF24237">
    <property type="entry name" value="INO80E"/>
    <property type="match status" value="1"/>
</dbReference>
<proteinExistence type="predicted"/>
<feature type="compositionally biased region" description="Acidic residues" evidence="1">
    <location>
        <begin position="76"/>
        <end position="86"/>
    </location>
</feature>
<evidence type="ECO:0000313" key="3">
    <source>
        <dbReference type="EMBL" id="RZF42585.1"/>
    </source>
</evidence>
<dbReference type="InterPro" id="IPR026678">
    <property type="entry name" value="INO80E"/>
</dbReference>
<reference evidence="3 4" key="1">
    <citation type="journal article" date="2017" name="Gigascience">
        <title>Genome sequence of the small brown planthopper, Laodelphax striatellus.</title>
        <authorList>
            <person name="Zhu J."/>
            <person name="Jiang F."/>
            <person name="Wang X."/>
            <person name="Yang P."/>
            <person name="Bao Y."/>
            <person name="Zhao W."/>
            <person name="Wang W."/>
            <person name="Lu H."/>
            <person name="Wang Q."/>
            <person name="Cui N."/>
            <person name="Li J."/>
            <person name="Chen X."/>
            <person name="Luo L."/>
            <person name="Yu J."/>
            <person name="Kang L."/>
            <person name="Cui F."/>
        </authorList>
    </citation>
    <scope>NUCLEOTIDE SEQUENCE [LARGE SCALE GENOMIC DNA]</scope>
    <source>
        <strain evidence="3">Lst14</strain>
    </source>
</reference>
<dbReference type="GO" id="GO:0006338">
    <property type="term" value="P:chromatin remodeling"/>
    <property type="evidence" value="ECO:0007669"/>
    <property type="project" value="InterPro"/>
</dbReference>
<feature type="compositionally biased region" description="Low complexity" evidence="1">
    <location>
        <begin position="126"/>
        <end position="152"/>
    </location>
</feature>
<name>A0A482X9E5_LAOST</name>
<accession>A0A482X9E5</accession>
<comment type="caution">
    <text evidence="3">The sequence shown here is derived from an EMBL/GenBank/DDBJ whole genome shotgun (WGS) entry which is preliminary data.</text>
</comment>
<feature type="compositionally biased region" description="Low complexity" evidence="1">
    <location>
        <begin position="102"/>
        <end position="117"/>
    </location>
</feature>
<dbReference type="OrthoDB" id="5977486at2759"/>
<dbReference type="InParanoid" id="A0A482X9E5"/>
<feature type="domain" description="INO80 complex subunit E N-terminal" evidence="2">
    <location>
        <begin position="17"/>
        <end position="64"/>
    </location>
</feature>